<dbReference type="VEuPathDB" id="VectorBase:BGLAX_046562"/>
<feature type="domain" description="Arf-GAP" evidence="8">
    <location>
        <begin position="11"/>
        <end position="127"/>
    </location>
</feature>
<accession>A0A2C9KVJ4</accession>
<dbReference type="InterPro" id="IPR037278">
    <property type="entry name" value="ARFGAP/RecO"/>
</dbReference>
<dbReference type="VEuPathDB" id="VectorBase:BGLB023935"/>
<gene>
    <name evidence="9" type="primary">106078326</name>
</gene>
<evidence type="ECO:0000256" key="7">
    <source>
        <dbReference type="SAM" id="MobiDB-lite"/>
    </source>
</evidence>
<sequence>MADHPVENEIKQIFKRLLAVPTNKQCFDCGHSNPTWASVTYGVFLCIDCSAVHRSLGVHVTFIRSTQLDTNWTWLQLRAMQVGGNANARAFFQQHGCTTTDAQKKYHSRAATLYRDKLVSLAQHAMRQHGTKLFIDDLDRAKGGKLHIESHHEVTSPEKKEVDFFSEHTQDAGDDFASYPVEENARLGANTANSQAKPVVRNGKAEVDPSIGPNVEAALSTSPSQALSQAEQRKAIIGSKKPAAAKKGKGLGAQRVQKDFGAIESRAQQVDKEREELAKNIAVEEAKTKEEQEKQMASMRLAYQDMSLQRKKEEEKLMKNDPKKAEQFERLGMGFAGNKGVSHSALSDMQVINQETPSGGNSNSTRRDFDAYGEKPRSKRDFFDDEFEIVSSWSSKRTEDSNTSKNDDFGGWGSKNKSGGWDIDKFDDKSNTSETISQKNTDSSVYNEDKENERDGENSSVDETWSSRSRKNPDTTSSSFDSGDSAQKKFGSAKAISSDQYFGNRENDFEVRQNLSRLEGQSSISSDDFFGGGSGGSSSSRRQYSSATPDLQDIKDGVKQGVTKVAGKISSLANGVMSSLQDRYG</sequence>
<feature type="compositionally biased region" description="Polar residues" evidence="7">
    <location>
        <begin position="432"/>
        <end position="446"/>
    </location>
</feature>
<dbReference type="PANTHER" id="PTHR45686:SF4">
    <property type="entry name" value="ADP-RIBOSYLATION FACTOR GTPASE ACTIVATING PROTEIN 3, ISOFORM H"/>
    <property type="match status" value="1"/>
</dbReference>
<reference evidence="9" key="1">
    <citation type="submission" date="2021-01" db="UniProtKB">
        <authorList>
            <consortium name="EnsemblMetazoa"/>
        </authorList>
    </citation>
    <scope>IDENTIFICATION</scope>
    <source>
        <strain evidence="9">BB02</strain>
    </source>
</reference>
<dbReference type="KEGG" id="bgt:106078326"/>
<feature type="compositionally biased region" description="Low complexity" evidence="7">
    <location>
        <begin position="537"/>
        <end position="546"/>
    </location>
</feature>
<feature type="compositionally biased region" description="Polar residues" evidence="7">
    <location>
        <begin position="458"/>
        <end position="467"/>
    </location>
</feature>
<feature type="compositionally biased region" description="Polar residues" evidence="7">
    <location>
        <begin position="344"/>
        <end position="364"/>
    </location>
</feature>
<feature type="compositionally biased region" description="Low complexity" evidence="7">
    <location>
        <begin position="474"/>
        <end position="485"/>
    </location>
</feature>
<evidence type="ECO:0000256" key="6">
    <source>
        <dbReference type="SAM" id="Coils"/>
    </source>
</evidence>
<dbReference type="SUPFAM" id="SSF57863">
    <property type="entry name" value="ArfGap/RecO-like zinc finger"/>
    <property type="match status" value="1"/>
</dbReference>
<keyword evidence="2" id="KW-0479">Metal-binding</keyword>
<dbReference type="STRING" id="6526.A0A2C9KVJ4"/>
<keyword evidence="4" id="KW-0862">Zinc</keyword>
<feature type="coiled-coil region" evidence="6">
    <location>
        <begin position="267"/>
        <end position="309"/>
    </location>
</feature>
<dbReference type="GO" id="GO:0005096">
    <property type="term" value="F:GTPase activator activity"/>
    <property type="evidence" value="ECO:0007669"/>
    <property type="project" value="UniProtKB-KW"/>
</dbReference>
<dbReference type="PROSITE" id="PS50115">
    <property type="entry name" value="ARFGAP"/>
    <property type="match status" value="1"/>
</dbReference>
<evidence type="ECO:0000256" key="1">
    <source>
        <dbReference type="ARBA" id="ARBA00022468"/>
    </source>
</evidence>
<dbReference type="EnsemblMetazoa" id="BGLB023935-RA">
    <property type="protein sequence ID" value="BGLB023935-PA"/>
    <property type="gene ID" value="BGLB023935"/>
</dbReference>
<dbReference type="OrthoDB" id="983479at2759"/>
<evidence type="ECO:0000256" key="4">
    <source>
        <dbReference type="ARBA" id="ARBA00022833"/>
    </source>
</evidence>
<feature type="compositionally biased region" description="Basic and acidic residues" evidence="7">
    <location>
        <begin position="365"/>
        <end position="381"/>
    </location>
</feature>
<evidence type="ECO:0000259" key="8">
    <source>
        <dbReference type="PROSITE" id="PS50115"/>
    </source>
</evidence>
<dbReference type="FunFam" id="1.10.220.150:FF:000004">
    <property type="entry name" value="Putative ADP-ribosylation factor GTPase-activating protein 2"/>
    <property type="match status" value="1"/>
</dbReference>
<dbReference type="PANTHER" id="PTHR45686">
    <property type="entry name" value="ADP-RIBOSYLATION FACTOR GTPASE ACTIVATING PROTEIN 3, ISOFORM H-RELATED"/>
    <property type="match status" value="1"/>
</dbReference>
<dbReference type="InterPro" id="IPR001164">
    <property type="entry name" value="ArfGAP_dom"/>
</dbReference>
<feature type="compositionally biased region" description="Low complexity" evidence="7">
    <location>
        <begin position="520"/>
        <end position="529"/>
    </location>
</feature>
<dbReference type="Proteomes" id="UP000076420">
    <property type="component" value="Unassembled WGS sequence"/>
</dbReference>
<dbReference type="CDD" id="cd08831">
    <property type="entry name" value="ArfGap_ArfGap2_3_like"/>
    <property type="match status" value="1"/>
</dbReference>
<dbReference type="AlphaFoldDB" id="A0A2C9KVJ4"/>
<keyword evidence="6" id="KW-0175">Coiled coil</keyword>
<evidence type="ECO:0000256" key="3">
    <source>
        <dbReference type="ARBA" id="ARBA00022771"/>
    </source>
</evidence>
<feature type="compositionally biased region" description="Basic and acidic residues" evidence="7">
    <location>
        <begin position="422"/>
        <end position="431"/>
    </location>
</feature>
<keyword evidence="3 5" id="KW-0863">Zinc-finger</keyword>
<dbReference type="PRINTS" id="PR00405">
    <property type="entry name" value="REVINTRACTNG"/>
</dbReference>
<dbReference type="GO" id="GO:0048205">
    <property type="term" value="P:COPI coating of Golgi vesicle"/>
    <property type="evidence" value="ECO:0007669"/>
    <property type="project" value="TreeGrafter"/>
</dbReference>
<proteinExistence type="predicted"/>
<dbReference type="GO" id="GO:0008270">
    <property type="term" value="F:zinc ion binding"/>
    <property type="evidence" value="ECO:0007669"/>
    <property type="project" value="UniProtKB-KW"/>
</dbReference>
<evidence type="ECO:0000313" key="10">
    <source>
        <dbReference type="Proteomes" id="UP000076420"/>
    </source>
</evidence>
<dbReference type="Gene3D" id="1.10.220.150">
    <property type="entry name" value="Arf GTPase activating protein"/>
    <property type="match status" value="1"/>
</dbReference>
<keyword evidence="1" id="KW-0343">GTPase activation</keyword>
<dbReference type="InterPro" id="IPR038508">
    <property type="entry name" value="ArfGAP_dom_sf"/>
</dbReference>
<dbReference type="GO" id="GO:0000139">
    <property type="term" value="C:Golgi membrane"/>
    <property type="evidence" value="ECO:0007669"/>
    <property type="project" value="GOC"/>
</dbReference>
<dbReference type="Pfam" id="PF01412">
    <property type="entry name" value="ArfGap"/>
    <property type="match status" value="1"/>
</dbReference>
<name>A0A2C9KVJ4_BIOGL</name>
<evidence type="ECO:0000256" key="2">
    <source>
        <dbReference type="ARBA" id="ARBA00022723"/>
    </source>
</evidence>
<feature type="compositionally biased region" description="Basic and acidic residues" evidence="7">
    <location>
        <begin position="396"/>
        <end position="408"/>
    </location>
</feature>
<evidence type="ECO:0000256" key="5">
    <source>
        <dbReference type="PROSITE-ProRule" id="PRU00288"/>
    </source>
</evidence>
<protein>
    <recommendedName>
        <fullName evidence="8">Arf-GAP domain-containing protein</fullName>
    </recommendedName>
</protein>
<organism evidence="9 10">
    <name type="scientific">Biomphalaria glabrata</name>
    <name type="common">Bloodfluke planorb</name>
    <name type="synonym">Freshwater snail</name>
    <dbReference type="NCBI Taxonomy" id="6526"/>
    <lineage>
        <taxon>Eukaryota</taxon>
        <taxon>Metazoa</taxon>
        <taxon>Spiralia</taxon>
        <taxon>Lophotrochozoa</taxon>
        <taxon>Mollusca</taxon>
        <taxon>Gastropoda</taxon>
        <taxon>Heterobranchia</taxon>
        <taxon>Euthyneura</taxon>
        <taxon>Panpulmonata</taxon>
        <taxon>Hygrophila</taxon>
        <taxon>Lymnaeoidea</taxon>
        <taxon>Planorbidae</taxon>
        <taxon>Biomphalaria</taxon>
    </lineage>
</organism>
<dbReference type="SMART" id="SM00105">
    <property type="entry name" value="ArfGap"/>
    <property type="match status" value="1"/>
</dbReference>
<evidence type="ECO:0000313" key="9">
    <source>
        <dbReference type="EnsemblMetazoa" id="BGLB023935-PA"/>
    </source>
</evidence>
<feature type="region of interest" description="Disordered" evidence="7">
    <location>
        <begin position="393"/>
        <end position="555"/>
    </location>
</feature>
<feature type="compositionally biased region" description="Basic and acidic residues" evidence="7">
    <location>
        <begin position="447"/>
        <end position="457"/>
    </location>
</feature>
<feature type="region of interest" description="Disordered" evidence="7">
    <location>
        <begin position="339"/>
        <end position="381"/>
    </location>
</feature>